<dbReference type="Proteomes" id="UP000261284">
    <property type="component" value="Unassembled WGS sequence"/>
</dbReference>
<dbReference type="RefSeq" id="WP_116848134.1">
    <property type="nucleotide sequence ID" value="NZ_QTJU01000005.1"/>
</dbReference>
<gene>
    <name evidence="2" type="ORF">DXN05_15265</name>
</gene>
<keyword evidence="3" id="KW-1185">Reference proteome</keyword>
<keyword evidence="1" id="KW-0732">Signal</keyword>
<comment type="caution">
    <text evidence="2">The sequence shown here is derived from an EMBL/GenBank/DDBJ whole genome shotgun (WGS) entry which is preliminary data.</text>
</comment>
<proteinExistence type="predicted"/>
<feature type="chain" id="PRO_5017706296" description="DUF5723 domain-containing protein" evidence="1">
    <location>
        <begin position="31"/>
        <end position="357"/>
    </location>
</feature>
<organism evidence="2 3">
    <name type="scientific">Deminuibacter soli</name>
    <dbReference type="NCBI Taxonomy" id="2291815"/>
    <lineage>
        <taxon>Bacteria</taxon>
        <taxon>Pseudomonadati</taxon>
        <taxon>Bacteroidota</taxon>
        <taxon>Chitinophagia</taxon>
        <taxon>Chitinophagales</taxon>
        <taxon>Chitinophagaceae</taxon>
        <taxon>Deminuibacter</taxon>
    </lineage>
</organism>
<dbReference type="OrthoDB" id="5505971at2"/>
<protein>
    <recommendedName>
        <fullName evidence="4">DUF5723 domain-containing protein</fullName>
    </recommendedName>
</protein>
<dbReference type="EMBL" id="QTJU01000005">
    <property type="protein sequence ID" value="RFM27376.1"/>
    <property type="molecule type" value="Genomic_DNA"/>
</dbReference>
<sequence>MEKRNIPFYTRNSKAALLVIGLCIGLSLHAQKSAPAHVGLVYPISTNGTAAPQYSNGFSLHAIAGVSRTERNVALAGFSNIILDSARGLQTSGFYNHIGNTAKGVTLAGFANYTRHQSNGVQGAGFLNLYGGGKGLAMAGFGNIVTGRHAQAAYKGVQLAGFMNRAGDVNTQVAGFINIARKVKGVQLAGFINIADSSDYPIGIVNIIKNGEGYIGAAITENYTGLISFRSGGRVLYGILGLAYNFSSEKNRYGLEAGLGAHLVRAKQWRLNTELSSTWLTDFKGGDYLNGALRILPSLRVAKSVAIYGGPTLNFVAATITRNSDLSTHYFWHKTSGDHIYGLYCGVMGGVQIAIFQ</sequence>
<reference evidence="2 3" key="1">
    <citation type="submission" date="2018-08" db="EMBL/GenBank/DDBJ databases">
        <title>Chitinophagaceae sp. K23C18032701, a novel bacterium isolated from forest soil.</title>
        <authorList>
            <person name="Wang C."/>
        </authorList>
    </citation>
    <scope>NUCLEOTIDE SEQUENCE [LARGE SCALE GENOMIC DNA]</scope>
    <source>
        <strain evidence="2 3">K23C18032701</strain>
    </source>
</reference>
<dbReference type="AlphaFoldDB" id="A0A3E1NHD3"/>
<evidence type="ECO:0000313" key="3">
    <source>
        <dbReference type="Proteomes" id="UP000261284"/>
    </source>
</evidence>
<accession>A0A3E1NHD3</accession>
<evidence type="ECO:0000313" key="2">
    <source>
        <dbReference type="EMBL" id="RFM27376.1"/>
    </source>
</evidence>
<evidence type="ECO:0008006" key="4">
    <source>
        <dbReference type="Google" id="ProtNLM"/>
    </source>
</evidence>
<feature type="signal peptide" evidence="1">
    <location>
        <begin position="1"/>
        <end position="30"/>
    </location>
</feature>
<name>A0A3E1NHD3_9BACT</name>
<evidence type="ECO:0000256" key="1">
    <source>
        <dbReference type="SAM" id="SignalP"/>
    </source>
</evidence>